<dbReference type="InterPro" id="IPR013083">
    <property type="entry name" value="Znf_RING/FYVE/PHD"/>
</dbReference>
<evidence type="ECO:0000256" key="1">
    <source>
        <dbReference type="ARBA" id="ARBA00022723"/>
    </source>
</evidence>
<feature type="zinc finger region" description="TRAF-type" evidence="4">
    <location>
        <begin position="214"/>
        <end position="269"/>
    </location>
</feature>
<evidence type="ECO:0000256" key="4">
    <source>
        <dbReference type="PROSITE-ProRule" id="PRU00207"/>
    </source>
</evidence>
<keyword evidence="2 4" id="KW-0863">Zinc-finger</keyword>
<gene>
    <name evidence="6" type="ORF">LUZ63_009331</name>
</gene>
<evidence type="ECO:0000256" key="2">
    <source>
        <dbReference type="ARBA" id="ARBA00022771"/>
    </source>
</evidence>
<dbReference type="PANTHER" id="PTHR10131:SF158">
    <property type="entry name" value="OS04G0218900 PROTEIN"/>
    <property type="match status" value="1"/>
</dbReference>
<dbReference type="OrthoDB" id="1737200at2759"/>
<evidence type="ECO:0000259" key="5">
    <source>
        <dbReference type="PROSITE" id="PS50145"/>
    </source>
</evidence>
<dbReference type="Gene3D" id="3.30.40.10">
    <property type="entry name" value="Zinc/RING finger domain, C3HC4 (zinc finger)"/>
    <property type="match status" value="1"/>
</dbReference>
<keyword evidence="1 4" id="KW-0479">Metal-binding</keyword>
<dbReference type="InterPro" id="IPR001293">
    <property type="entry name" value="Znf_TRAF"/>
</dbReference>
<reference evidence="6" key="1">
    <citation type="journal article" date="2022" name="Cell">
        <title>Repeat-based holocentromeres influence genome architecture and karyotype evolution.</title>
        <authorList>
            <person name="Hofstatter P.G."/>
            <person name="Thangavel G."/>
            <person name="Lux T."/>
            <person name="Neumann P."/>
            <person name="Vondrak T."/>
            <person name="Novak P."/>
            <person name="Zhang M."/>
            <person name="Costa L."/>
            <person name="Castellani M."/>
            <person name="Scott A."/>
            <person name="Toegelov H."/>
            <person name="Fuchs J."/>
            <person name="Mata-Sucre Y."/>
            <person name="Dias Y."/>
            <person name="Vanzela A.L.L."/>
            <person name="Huettel B."/>
            <person name="Almeida C.C.S."/>
            <person name="Simkova H."/>
            <person name="Souza G."/>
            <person name="Pedrosa-Harand A."/>
            <person name="Macas J."/>
            <person name="Mayer K.F.X."/>
            <person name="Houben A."/>
            <person name="Marques A."/>
        </authorList>
    </citation>
    <scope>NUCLEOTIDE SEQUENCE</scope>
    <source>
        <strain evidence="6">RhyBre1mFocal</strain>
    </source>
</reference>
<dbReference type="PROSITE" id="PS50145">
    <property type="entry name" value="ZF_TRAF"/>
    <property type="match status" value="1"/>
</dbReference>
<sequence length="349" mass="40268">MELPLTDLQLINNSSLFQFDCPNCDTELVHKVAQLLLTGLATTCIDNTAGDPFRSYASVAVPLRKEMVDYLTERSQSFITESIVGTVEAAPNQQVEVSDDPAEIISDFMDEFGNIKRNLFGRVSGWLLSENREDKIDDFAQDMETDNFWPIDRREGISAIFIKNVDLKRKFHCGEKYESVEKLHEHMTKCTYRKITCENEGCRAKFSAFSKDEHDVVCAYKMVGCEQKCGERLLRRDMDRHCITVCKMRMFNCPFYQIGCESAFVQSELSKHCQEFLSHHVLYVLKSVHKREALSEDELEARRHMLKESDSWDDLSECKDVRSLTWAVKHLEAKLKRPESDRENANSVS</sequence>
<organism evidence="6 7">
    <name type="scientific">Rhynchospora breviuscula</name>
    <dbReference type="NCBI Taxonomy" id="2022672"/>
    <lineage>
        <taxon>Eukaryota</taxon>
        <taxon>Viridiplantae</taxon>
        <taxon>Streptophyta</taxon>
        <taxon>Embryophyta</taxon>
        <taxon>Tracheophyta</taxon>
        <taxon>Spermatophyta</taxon>
        <taxon>Magnoliopsida</taxon>
        <taxon>Liliopsida</taxon>
        <taxon>Poales</taxon>
        <taxon>Cyperaceae</taxon>
        <taxon>Cyperoideae</taxon>
        <taxon>Rhynchosporeae</taxon>
        <taxon>Rhynchospora</taxon>
    </lineage>
</organism>
<comment type="caution">
    <text evidence="6">The sequence shown here is derived from an EMBL/GenBank/DDBJ whole genome shotgun (WGS) entry which is preliminary data.</text>
</comment>
<evidence type="ECO:0000313" key="6">
    <source>
        <dbReference type="EMBL" id="KAJ1692633.1"/>
    </source>
</evidence>
<accession>A0A9Q0CEV1</accession>
<dbReference type="Proteomes" id="UP001151287">
    <property type="component" value="Unassembled WGS sequence"/>
</dbReference>
<dbReference type="PANTHER" id="PTHR10131">
    <property type="entry name" value="TNF RECEPTOR ASSOCIATED FACTOR"/>
    <property type="match status" value="1"/>
</dbReference>
<evidence type="ECO:0000256" key="3">
    <source>
        <dbReference type="ARBA" id="ARBA00022833"/>
    </source>
</evidence>
<dbReference type="GO" id="GO:0008270">
    <property type="term" value="F:zinc ion binding"/>
    <property type="evidence" value="ECO:0007669"/>
    <property type="project" value="UniProtKB-KW"/>
</dbReference>
<keyword evidence="7" id="KW-1185">Reference proteome</keyword>
<protein>
    <recommendedName>
        <fullName evidence="5">TRAF-type domain-containing protein</fullName>
    </recommendedName>
</protein>
<evidence type="ECO:0000313" key="7">
    <source>
        <dbReference type="Proteomes" id="UP001151287"/>
    </source>
</evidence>
<dbReference type="AlphaFoldDB" id="A0A9Q0CEV1"/>
<dbReference type="EMBL" id="JAMQYH010000003">
    <property type="protein sequence ID" value="KAJ1692633.1"/>
    <property type="molecule type" value="Genomic_DNA"/>
</dbReference>
<dbReference type="Pfam" id="PF02176">
    <property type="entry name" value="zf-TRAF"/>
    <property type="match status" value="1"/>
</dbReference>
<feature type="domain" description="TRAF-type" evidence="5">
    <location>
        <begin position="214"/>
        <end position="269"/>
    </location>
</feature>
<keyword evidence="3 4" id="KW-0862">Zinc</keyword>
<dbReference type="SUPFAM" id="SSF49599">
    <property type="entry name" value="TRAF domain-like"/>
    <property type="match status" value="1"/>
</dbReference>
<name>A0A9Q0CEV1_9POAL</name>
<proteinExistence type="predicted"/>